<protein>
    <recommendedName>
        <fullName evidence="3">Ankyrin repeat, SAM and basic leucine zipper domain-containing protein 1</fullName>
    </recommendedName>
</protein>
<dbReference type="SUPFAM" id="SSF48403">
    <property type="entry name" value="Ankyrin repeat"/>
    <property type="match status" value="1"/>
</dbReference>
<dbReference type="InterPro" id="IPR002110">
    <property type="entry name" value="Ankyrin_rpt"/>
</dbReference>
<dbReference type="Pfam" id="PF12796">
    <property type="entry name" value="Ank_2"/>
    <property type="match status" value="2"/>
</dbReference>
<dbReference type="SMART" id="SM00248">
    <property type="entry name" value="ANK"/>
    <property type="match status" value="5"/>
</dbReference>
<dbReference type="EMBL" id="JARGDH010000004">
    <property type="protein sequence ID" value="KAL0270008.1"/>
    <property type="molecule type" value="Genomic_DNA"/>
</dbReference>
<evidence type="ECO:0008006" key="3">
    <source>
        <dbReference type="Google" id="ProtNLM"/>
    </source>
</evidence>
<accession>A0AAW2HJE9</accession>
<evidence type="ECO:0000256" key="1">
    <source>
        <dbReference type="PROSITE-ProRule" id="PRU00023"/>
    </source>
</evidence>
<reference evidence="2" key="1">
    <citation type="journal article" date="2024" name="Gigascience">
        <title>Chromosome-level genome of the poultry shaft louse Menopon gallinae provides insight into the host-switching and adaptive evolution of parasitic lice.</title>
        <authorList>
            <person name="Xu Y."/>
            <person name="Ma L."/>
            <person name="Liu S."/>
            <person name="Liang Y."/>
            <person name="Liu Q."/>
            <person name="He Z."/>
            <person name="Tian L."/>
            <person name="Duan Y."/>
            <person name="Cai W."/>
            <person name="Li H."/>
            <person name="Song F."/>
        </authorList>
    </citation>
    <scope>NUCLEOTIDE SEQUENCE</scope>
    <source>
        <strain evidence="2">Cailab_2023a</strain>
    </source>
</reference>
<dbReference type="PROSITE" id="PS50297">
    <property type="entry name" value="ANK_REP_REGION"/>
    <property type="match status" value="1"/>
</dbReference>
<dbReference type="PANTHER" id="PTHR24157:SF3">
    <property type="entry name" value="ANKYRIN REPEAT, SAM AND BASIC LEUCINE ZIPPER DOMAIN-CONTAINING PROTEIN 1"/>
    <property type="match status" value="1"/>
</dbReference>
<feature type="repeat" description="ANK" evidence="1">
    <location>
        <begin position="17"/>
        <end position="49"/>
    </location>
</feature>
<organism evidence="2">
    <name type="scientific">Menopon gallinae</name>
    <name type="common">poultry shaft louse</name>
    <dbReference type="NCBI Taxonomy" id="328185"/>
    <lineage>
        <taxon>Eukaryota</taxon>
        <taxon>Metazoa</taxon>
        <taxon>Ecdysozoa</taxon>
        <taxon>Arthropoda</taxon>
        <taxon>Hexapoda</taxon>
        <taxon>Insecta</taxon>
        <taxon>Pterygota</taxon>
        <taxon>Neoptera</taxon>
        <taxon>Paraneoptera</taxon>
        <taxon>Psocodea</taxon>
        <taxon>Troctomorpha</taxon>
        <taxon>Phthiraptera</taxon>
        <taxon>Amblycera</taxon>
        <taxon>Menoponidae</taxon>
        <taxon>Menopon</taxon>
    </lineage>
</organism>
<evidence type="ECO:0000313" key="2">
    <source>
        <dbReference type="EMBL" id="KAL0270008.1"/>
    </source>
</evidence>
<dbReference type="AlphaFoldDB" id="A0AAW2HJE9"/>
<name>A0AAW2HJE9_9NEOP</name>
<gene>
    <name evidence="2" type="ORF">PYX00_007558</name>
</gene>
<keyword evidence="1" id="KW-0040">ANK repeat</keyword>
<dbReference type="GO" id="GO:0071546">
    <property type="term" value="C:pi-body"/>
    <property type="evidence" value="ECO:0007669"/>
    <property type="project" value="TreeGrafter"/>
</dbReference>
<sequence>MRELIDRGVSVNDSKLNEWTALIEACSRGNHEVVAFLLDNGADPNLHKELFTPLMACCLDNYTREEDRVICLRLLIQRGAKVNALDKYMSTALIIAAGNGLEQIVEELLNVPDIDVNKTDSEGWNALFHAVDKNHKSIVQKLINAGTDLKYVDRCNKYTALMLAEQKEHHGLVKLLKSYLGEEDVEIEKCDAVVLDPLEEFLNEFPNSAGQGGFASEVRNIFLGLGLEKLYDRLNINIAFPDFLVLTDLSKVGIRIRCMKENVLINGIHRYHRCPWNNSSLHPISTDKPLTFEQCINMVSNVTKHLAILYATLDYVKIRISKRMDREKTVDQQMIRILVDSYVEIQKTRKTLKGILLILKQVKSAGVVEADYIGPKPCSNHKLSRYVWIAAGTITIATAFAYHKFK</sequence>
<dbReference type="Gene3D" id="1.25.40.20">
    <property type="entry name" value="Ankyrin repeat-containing domain"/>
    <property type="match status" value="2"/>
</dbReference>
<proteinExistence type="predicted"/>
<comment type="caution">
    <text evidence="2">The sequence shown here is derived from an EMBL/GenBank/DDBJ whole genome shotgun (WGS) entry which is preliminary data.</text>
</comment>
<dbReference type="PANTHER" id="PTHR24157">
    <property type="entry name" value="ANKYRIN REPEAT, SAM AND BASIC LEUCINE ZIPPER DOMAIN-CONTAINING PROTEIN 1"/>
    <property type="match status" value="1"/>
</dbReference>
<dbReference type="InterPro" id="IPR036770">
    <property type="entry name" value="Ankyrin_rpt-contain_sf"/>
</dbReference>
<dbReference type="PROSITE" id="PS50088">
    <property type="entry name" value="ANK_REPEAT"/>
    <property type="match status" value="2"/>
</dbReference>
<feature type="repeat" description="ANK" evidence="1">
    <location>
        <begin position="122"/>
        <end position="154"/>
    </location>
</feature>